<dbReference type="Pfam" id="PF00069">
    <property type="entry name" value="Pkinase"/>
    <property type="match status" value="1"/>
</dbReference>
<evidence type="ECO:0000256" key="7">
    <source>
        <dbReference type="SAM" id="Coils"/>
    </source>
</evidence>
<sequence length="646" mass="76353">MSETVGPYILGKTLGTGSTGKVKEGTHNQTGERVAIKIIFKKTLKSYKSREKINREISILRFLSHPNILNLYDVYETSKYLFLIMELIEGGELFDFLTSRGMLQRSQTLIFFQQMILGLEYMHNHLICHRDLKPENLLLDKNNNIKIADFGMAQLMKSGKLLITSCGSPHYAAPEVIAGKKYDGKYADIWCCGVILFALLSGRLPFDSHNIKRLLAKVKRGVYQMPKSFNEYEKDIIRKILVVDPKKRISIKKIKKHPFFTQNFPKLYIFPSYPFPDKLVHPIPSEEIDMRIVNSLINLGWNEDKDDLQLILSNKEVNHEKIFYHLYQKQILKRKKEKKKKKKKKKKKIQNNRINQQDKFEQSFNEGLLFATEDIIDIEERSDEDQGWLEMATGGMNIEEEEEIEEIKFNPRNTQRKGKQIFIKNKNKNNKIINNRRQLQFGDSLPTEFIGNRNETEFEFLNESLDGKLPYGTPRFHRIKQESQQIQFQSPPNQPYTTSPKKKWFGSFLNKKSQENEKFQVEEKIKNFNELYNNEKENEFEKEREREKERQELKLLKKRVKEIKRTSNDSIFVIGSKIQKVLSQNKLQFTYPHQFLFKVFSEEIKIKIKIEEISKFKYVIHFLYKSGDIRLYTNKLKQILSLLSFH</sequence>
<dbReference type="PROSITE" id="PS00108">
    <property type="entry name" value="PROTEIN_KINASE_ST"/>
    <property type="match status" value="1"/>
</dbReference>
<feature type="compositionally biased region" description="Basic residues" evidence="8">
    <location>
        <begin position="334"/>
        <end position="350"/>
    </location>
</feature>
<keyword evidence="3 6" id="KW-0547">Nucleotide-binding</keyword>
<dbReference type="GO" id="GO:0035556">
    <property type="term" value="P:intracellular signal transduction"/>
    <property type="evidence" value="ECO:0007669"/>
    <property type="project" value="TreeGrafter"/>
</dbReference>
<keyword evidence="2" id="KW-0808">Transferase</keyword>
<keyword evidence="4 10" id="KW-0418">Kinase</keyword>
<evidence type="ECO:0000259" key="9">
    <source>
        <dbReference type="PROSITE" id="PS50011"/>
    </source>
</evidence>
<dbReference type="SMART" id="SM00220">
    <property type="entry name" value="S_TKc"/>
    <property type="match status" value="1"/>
</dbReference>
<dbReference type="GO" id="GO:0005524">
    <property type="term" value="F:ATP binding"/>
    <property type="evidence" value="ECO:0007669"/>
    <property type="project" value="UniProtKB-UniRule"/>
</dbReference>
<evidence type="ECO:0000256" key="3">
    <source>
        <dbReference type="ARBA" id="ARBA00022741"/>
    </source>
</evidence>
<evidence type="ECO:0000256" key="4">
    <source>
        <dbReference type="ARBA" id="ARBA00022777"/>
    </source>
</evidence>
<keyword evidence="7" id="KW-0175">Coiled coil</keyword>
<dbReference type="SUPFAM" id="SSF56112">
    <property type="entry name" value="Protein kinase-like (PK-like)"/>
    <property type="match status" value="1"/>
</dbReference>
<feature type="domain" description="Protein kinase" evidence="9">
    <location>
        <begin position="8"/>
        <end position="260"/>
    </location>
</feature>
<dbReference type="InterPro" id="IPR011009">
    <property type="entry name" value="Kinase-like_dom_sf"/>
</dbReference>
<keyword evidence="1" id="KW-0723">Serine/threonine-protein kinase</keyword>
<dbReference type="PANTHER" id="PTHR24346">
    <property type="entry name" value="MAP/MICROTUBULE AFFINITY-REGULATING KINASE"/>
    <property type="match status" value="1"/>
</dbReference>
<dbReference type="FunFam" id="1.10.510.10:FF:000571">
    <property type="entry name" value="Maternal embryonic leucine zipper kinase"/>
    <property type="match status" value="1"/>
</dbReference>
<protein>
    <submittedName>
        <fullName evidence="10">Serine/threonine-protein kinase brsk2-like protein</fullName>
    </submittedName>
</protein>
<dbReference type="EMBL" id="JANTQA010000036">
    <property type="protein sequence ID" value="KAJ3436059.1"/>
    <property type="molecule type" value="Genomic_DNA"/>
</dbReference>
<dbReference type="PANTHER" id="PTHR24346:SF82">
    <property type="entry name" value="KP78A-RELATED"/>
    <property type="match status" value="1"/>
</dbReference>
<gene>
    <name evidence="10" type="ORF">M0812_18104</name>
</gene>
<evidence type="ECO:0000256" key="5">
    <source>
        <dbReference type="ARBA" id="ARBA00022840"/>
    </source>
</evidence>
<dbReference type="InterPro" id="IPR000719">
    <property type="entry name" value="Prot_kinase_dom"/>
</dbReference>
<dbReference type="FunFam" id="3.30.200.20:FF:000003">
    <property type="entry name" value="Non-specific serine/threonine protein kinase"/>
    <property type="match status" value="1"/>
</dbReference>
<feature type="region of interest" description="Disordered" evidence="8">
    <location>
        <begin position="334"/>
        <end position="357"/>
    </location>
</feature>
<feature type="coiled-coil region" evidence="7">
    <location>
        <begin position="511"/>
        <end position="566"/>
    </location>
</feature>
<dbReference type="PROSITE" id="PS00107">
    <property type="entry name" value="PROTEIN_KINASE_ATP"/>
    <property type="match status" value="1"/>
</dbReference>
<dbReference type="InterPro" id="IPR017441">
    <property type="entry name" value="Protein_kinase_ATP_BS"/>
</dbReference>
<dbReference type="GO" id="GO:0004674">
    <property type="term" value="F:protein serine/threonine kinase activity"/>
    <property type="evidence" value="ECO:0007669"/>
    <property type="project" value="UniProtKB-KW"/>
</dbReference>
<evidence type="ECO:0000256" key="8">
    <source>
        <dbReference type="SAM" id="MobiDB-lite"/>
    </source>
</evidence>
<dbReference type="PROSITE" id="PS50011">
    <property type="entry name" value="PROTEIN_KINASE_DOM"/>
    <property type="match status" value="1"/>
</dbReference>
<evidence type="ECO:0000256" key="2">
    <source>
        <dbReference type="ARBA" id="ARBA00022679"/>
    </source>
</evidence>
<feature type="binding site" evidence="6">
    <location>
        <position position="41"/>
    </location>
    <ligand>
        <name>ATP</name>
        <dbReference type="ChEBI" id="CHEBI:30616"/>
    </ligand>
</feature>
<reference evidence="10" key="1">
    <citation type="submission" date="2022-08" db="EMBL/GenBank/DDBJ databases">
        <title>Novel sulphate-reducing endosymbionts in the free-living metamonad Anaeramoeba.</title>
        <authorList>
            <person name="Jerlstrom-Hultqvist J."/>
            <person name="Cepicka I."/>
            <person name="Gallot-Lavallee L."/>
            <person name="Salas-Leiva D."/>
            <person name="Curtis B.A."/>
            <person name="Zahonova K."/>
            <person name="Pipaliya S."/>
            <person name="Dacks J."/>
            <person name="Roger A.J."/>
        </authorList>
    </citation>
    <scope>NUCLEOTIDE SEQUENCE</scope>
    <source>
        <strain evidence="10">Busselton2</strain>
    </source>
</reference>
<keyword evidence="5 6" id="KW-0067">ATP-binding</keyword>
<dbReference type="GO" id="GO:0005737">
    <property type="term" value="C:cytoplasm"/>
    <property type="evidence" value="ECO:0007669"/>
    <property type="project" value="TreeGrafter"/>
</dbReference>
<evidence type="ECO:0000313" key="10">
    <source>
        <dbReference type="EMBL" id="KAJ3436059.1"/>
    </source>
</evidence>
<proteinExistence type="predicted"/>
<dbReference type="Proteomes" id="UP001146793">
    <property type="component" value="Unassembled WGS sequence"/>
</dbReference>
<evidence type="ECO:0000256" key="1">
    <source>
        <dbReference type="ARBA" id="ARBA00022527"/>
    </source>
</evidence>
<name>A0AAV7Z8P6_9EUKA</name>
<organism evidence="10 11">
    <name type="scientific">Anaeramoeba flamelloides</name>
    <dbReference type="NCBI Taxonomy" id="1746091"/>
    <lineage>
        <taxon>Eukaryota</taxon>
        <taxon>Metamonada</taxon>
        <taxon>Anaeramoebidae</taxon>
        <taxon>Anaeramoeba</taxon>
    </lineage>
</organism>
<dbReference type="InterPro" id="IPR008271">
    <property type="entry name" value="Ser/Thr_kinase_AS"/>
</dbReference>
<evidence type="ECO:0000313" key="11">
    <source>
        <dbReference type="Proteomes" id="UP001146793"/>
    </source>
</evidence>
<dbReference type="AlphaFoldDB" id="A0AAV7Z8P6"/>
<comment type="caution">
    <text evidence="10">The sequence shown here is derived from an EMBL/GenBank/DDBJ whole genome shotgun (WGS) entry which is preliminary data.</text>
</comment>
<accession>A0AAV7Z8P6</accession>
<evidence type="ECO:0000256" key="6">
    <source>
        <dbReference type="PROSITE-ProRule" id="PRU10141"/>
    </source>
</evidence>
<dbReference type="Gene3D" id="1.10.510.10">
    <property type="entry name" value="Transferase(Phosphotransferase) domain 1"/>
    <property type="match status" value="1"/>
</dbReference>